<dbReference type="UniPathway" id="UPA00074">
    <property type="reaction ID" value="UER00131"/>
</dbReference>
<evidence type="ECO:0000256" key="11">
    <source>
        <dbReference type="HAMAP-Rule" id="MF_00137"/>
    </source>
</evidence>
<dbReference type="PANTHER" id="PTHR43599">
    <property type="entry name" value="MULTIFUNCTIONAL PROTEIN ADE2"/>
    <property type="match status" value="1"/>
</dbReference>
<dbReference type="FunFam" id="3.30.470.20:FF:000006">
    <property type="entry name" value="Phosphoribosylaminoimidazole-succinocarboxamide synthase"/>
    <property type="match status" value="1"/>
</dbReference>
<comment type="pathway">
    <text evidence="1 11">Purine metabolism; IMP biosynthesis via de novo pathway; 5-amino-1-(5-phospho-D-ribosyl)imidazole-4-carboxamide from 5-amino-1-(5-phospho-D-ribosyl)imidazole-4-carboxylate: step 1/2.</text>
</comment>
<dbReference type="Pfam" id="PF01259">
    <property type="entry name" value="SAICAR_synt"/>
    <property type="match status" value="1"/>
</dbReference>
<evidence type="ECO:0000256" key="3">
    <source>
        <dbReference type="ARBA" id="ARBA00012217"/>
    </source>
</evidence>
<reference evidence="13 14" key="1">
    <citation type="submission" date="2018-06" db="EMBL/GenBank/DDBJ databases">
        <title>Genomic Encyclopedia of Type Strains, Phase III (KMG-III): the genomes of soil and plant-associated and newly described type strains.</title>
        <authorList>
            <person name="Whitman W."/>
        </authorList>
    </citation>
    <scope>NUCLEOTIDE SEQUENCE [LARGE SCALE GENOMIC DNA]</scope>
    <source>
        <strain evidence="13 14">CGMCC 1.8979</strain>
    </source>
</reference>
<dbReference type="InterPro" id="IPR033934">
    <property type="entry name" value="SAICAR_synt_PurC"/>
</dbReference>
<evidence type="ECO:0000313" key="13">
    <source>
        <dbReference type="EMBL" id="RAK15074.1"/>
    </source>
</evidence>
<dbReference type="InterPro" id="IPR001636">
    <property type="entry name" value="SAICAR_synth"/>
</dbReference>
<keyword evidence="6 11" id="KW-0547">Nucleotide-binding</keyword>
<evidence type="ECO:0000256" key="7">
    <source>
        <dbReference type="ARBA" id="ARBA00022755"/>
    </source>
</evidence>
<evidence type="ECO:0000256" key="4">
    <source>
        <dbReference type="ARBA" id="ARBA00016460"/>
    </source>
</evidence>
<dbReference type="AlphaFoldDB" id="A0A327Y2U9"/>
<gene>
    <name evidence="11" type="primary">purC</name>
    <name evidence="13" type="ORF">B0I26_1257</name>
</gene>
<keyword evidence="5 11" id="KW-0436">Ligase</keyword>
<feature type="domain" description="SAICAR synthetase/ADE2 N-terminal" evidence="12">
    <location>
        <begin position="7"/>
        <end position="233"/>
    </location>
</feature>
<name>A0A327Y2U9_9BACL</name>
<dbReference type="FunFam" id="3.30.200.20:FF:000189">
    <property type="entry name" value="Phosphoribosylaminoimidazole-succinocarboxamide synthase"/>
    <property type="match status" value="1"/>
</dbReference>
<dbReference type="SUPFAM" id="SSF56104">
    <property type="entry name" value="SAICAR synthase-like"/>
    <property type="match status" value="1"/>
</dbReference>
<keyword evidence="7 11" id="KW-0658">Purine biosynthesis</keyword>
<comment type="caution">
    <text evidence="13">The sequence shown here is derived from an EMBL/GenBank/DDBJ whole genome shotgun (WGS) entry which is preliminary data.</text>
</comment>
<keyword evidence="8 11" id="KW-0067">ATP-binding</keyword>
<evidence type="ECO:0000256" key="6">
    <source>
        <dbReference type="ARBA" id="ARBA00022741"/>
    </source>
</evidence>
<dbReference type="InterPro" id="IPR050089">
    <property type="entry name" value="SAICAR_synthetase"/>
</dbReference>
<dbReference type="Gene3D" id="3.30.200.20">
    <property type="entry name" value="Phosphorylase Kinase, domain 1"/>
    <property type="match status" value="1"/>
</dbReference>
<dbReference type="InterPro" id="IPR018236">
    <property type="entry name" value="SAICAR_synthetase_CS"/>
</dbReference>
<evidence type="ECO:0000256" key="1">
    <source>
        <dbReference type="ARBA" id="ARBA00004672"/>
    </source>
</evidence>
<proteinExistence type="inferred from homology"/>
<dbReference type="PANTHER" id="PTHR43599:SF3">
    <property type="entry name" value="SI:DKEY-6E2.2"/>
    <property type="match status" value="1"/>
</dbReference>
<evidence type="ECO:0000256" key="9">
    <source>
        <dbReference type="ARBA" id="ARBA00030409"/>
    </source>
</evidence>
<dbReference type="GO" id="GO:0005524">
    <property type="term" value="F:ATP binding"/>
    <property type="evidence" value="ECO:0007669"/>
    <property type="project" value="UniProtKB-KW"/>
</dbReference>
<dbReference type="NCBIfam" id="TIGR00081">
    <property type="entry name" value="purC"/>
    <property type="match status" value="1"/>
</dbReference>
<evidence type="ECO:0000313" key="14">
    <source>
        <dbReference type="Proteomes" id="UP000248555"/>
    </source>
</evidence>
<organism evidence="13 14">
    <name type="scientific">Paranoxybacillus vitaminiphilus</name>
    <dbReference type="NCBI Taxonomy" id="581036"/>
    <lineage>
        <taxon>Bacteria</taxon>
        <taxon>Bacillati</taxon>
        <taxon>Bacillota</taxon>
        <taxon>Bacilli</taxon>
        <taxon>Bacillales</taxon>
        <taxon>Anoxybacillaceae</taxon>
        <taxon>Paranoxybacillus</taxon>
    </lineage>
</organism>
<dbReference type="CDD" id="cd01415">
    <property type="entry name" value="SAICAR_synt_PurC"/>
    <property type="match status" value="1"/>
</dbReference>
<evidence type="ECO:0000256" key="5">
    <source>
        <dbReference type="ARBA" id="ARBA00022598"/>
    </source>
</evidence>
<dbReference type="GO" id="GO:0004639">
    <property type="term" value="F:phosphoribosylaminoimidazolesuccinocarboxamide synthase activity"/>
    <property type="evidence" value="ECO:0007669"/>
    <property type="project" value="UniProtKB-UniRule"/>
</dbReference>
<sequence length="242" mass="27476">MVKKLELLYEGKAKKVYATNQENVLWIEYKDSATAFNGEKKATILGKGRLNNEITSLLFSRLHAAGIDNHFIEKLSETEQLVKKVTIIPLEVVVRNYVAGSLAKRLGIAEGTRLEKPLIEFYYKNDELGDPLLLEDHIGILKLATLEQISVLKKAALKVNEILTQHFQACNVRLVDFKLEFGFDSEGKILLADEISPDTCRLWDMDTNEKFDKDVFRRDLGSLTDAYEIILQRLGGQTECIK</sequence>
<dbReference type="RefSeq" id="WP_111646491.1">
    <property type="nucleotide sequence ID" value="NZ_QLMH01000025.1"/>
</dbReference>
<evidence type="ECO:0000259" key="12">
    <source>
        <dbReference type="Pfam" id="PF01259"/>
    </source>
</evidence>
<dbReference type="GO" id="GO:0006189">
    <property type="term" value="P:'de novo' IMP biosynthetic process"/>
    <property type="evidence" value="ECO:0007669"/>
    <property type="project" value="UniProtKB-UniRule"/>
</dbReference>
<dbReference type="PROSITE" id="PS01057">
    <property type="entry name" value="SAICAR_SYNTHETASE_1"/>
    <property type="match status" value="1"/>
</dbReference>
<comment type="similarity">
    <text evidence="2 11">Belongs to the SAICAR synthetase family.</text>
</comment>
<dbReference type="OrthoDB" id="9801549at2"/>
<protein>
    <recommendedName>
        <fullName evidence="4 11">Phosphoribosylaminoimidazole-succinocarboxamide synthase</fullName>
        <ecNumber evidence="3 11">6.3.2.6</ecNumber>
    </recommendedName>
    <alternativeName>
        <fullName evidence="9 11">SAICAR synthetase</fullName>
    </alternativeName>
</protein>
<dbReference type="Proteomes" id="UP000248555">
    <property type="component" value="Unassembled WGS sequence"/>
</dbReference>
<accession>A0A327Y2U9</accession>
<evidence type="ECO:0000256" key="2">
    <source>
        <dbReference type="ARBA" id="ARBA00010190"/>
    </source>
</evidence>
<dbReference type="Gene3D" id="3.30.470.20">
    <property type="entry name" value="ATP-grasp fold, B domain"/>
    <property type="match status" value="1"/>
</dbReference>
<evidence type="ECO:0000256" key="8">
    <source>
        <dbReference type="ARBA" id="ARBA00022840"/>
    </source>
</evidence>
<dbReference type="EMBL" id="QLMH01000025">
    <property type="protein sequence ID" value="RAK15074.1"/>
    <property type="molecule type" value="Genomic_DNA"/>
</dbReference>
<keyword evidence="14" id="KW-1185">Reference proteome</keyword>
<dbReference type="InterPro" id="IPR028923">
    <property type="entry name" value="SAICAR_synt/ADE2_N"/>
</dbReference>
<dbReference type="EC" id="6.3.2.6" evidence="3 11"/>
<dbReference type="PROSITE" id="PS01058">
    <property type="entry name" value="SAICAR_SYNTHETASE_2"/>
    <property type="match status" value="1"/>
</dbReference>
<dbReference type="HAMAP" id="MF_00137">
    <property type="entry name" value="SAICAR_synth"/>
    <property type="match status" value="1"/>
</dbReference>
<evidence type="ECO:0000256" key="10">
    <source>
        <dbReference type="ARBA" id="ARBA00048475"/>
    </source>
</evidence>
<dbReference type="GO" id="GO:0009236">
    <property type="term" value="P:cobalamin biosynthetic process"/>
    <property type="evidence" value="ECO:0007669"/>
    <property type="project" value="InterPro"/>
</dbReference>
<comment type="catalytic activity">
    <reaction evidence="10 11">
        <text>5-amino-1-(5-phospho-D-ribosyl)imidazole-4-carboxylate + L-aspartate + ATP = (2S)-2-[5-amino-1-(5-phospho-beta-D-ribosyl)imidazole-4-carboxamido]succinate + ADP + phosphate + 2 H(+)</text>
        <dbReference type="Rhea" id="RHEA:22628"/>
        <dbReference type="ChEBI" id="CHEBI:15378"/>
        <dbReference type="ChEBI" id="CHEBI:29991"/>
        <dbReference type="ChEBI" id="CHEBI:30616"/>
        <dbReference type="ChEBI" id="CHEBI:43474"/>
        <dbReference type="ChEBI" id="CHEBI:58443"/>
        <dbReference type="ChEBI" id="CHEBI:77657"/>
        <dbReference type="ChEBI" id="CHEBI:456216"/>
        <dbReference type="EC" id="6.3.2.6"/>
    </reaction>
</comment>